<dbReference type="GO" id="GO:0030976">
    <property type="term" value="F:thiamine pyrophosphate binding"/>
    <property type="evidence" value="ECO:0007669"/>
    <property type="project" value="InterPro"/>
</dbReference>
<keyword evidence="1" id="KW-0786">Thiamine pyrophosphate</keyword>
<dbReference type="Gene3D" id="3.40.50.1220">
    <property type="entry name" value="TPP-binding domain"/>
    <property type="match status" value="1"/>
</dbReference>
<evidence type="ECO:0000256" key="1">
    <source>
        <dbReference type="ARBA" id="ARBA00023052"/>
    </source>
</evidence>
<dbReference type="GO" id="GO:0009234">
    <property type="term" value="P:menaquinone biosynthetic process"/>
    <property type="evidence" value="ECO:0007669"/>
    <property type="project" value="InterPro"/>
</dbReference>
<evidence type="ECO:0000313" key="4">
    <source>
        <dbReference type="EMBL" id="CAA2631426.1"/>
    </source>
</evidence>
<dbReference type="InterPro" id="IPR000073">
    <property type="entry name" value="AB_hydrolase_1"/>
</dbReference>
<dbReference type="Pfam" id="PF13378">
    <property type="entry name" value="MR_MLE_C"/>
    <property type="match status" value="1"/>
</dbReference>
<dbReference type="InterPro" id="IPR004433">
    <property type="entry name" value="MenaQ_synth_MenD"/>
</dbReference>
<dbReference type="CDD" id="cd02009">
    <property type="entry name" value="TPP_SHCHC_synthase"/>
    <property type="match status" value="1"/>
</dbReference>
<dbReference type="Gene3D" id="3.40.50.1820">
    <property type="entry name" value="alpha/beta hydrolase"/>
    <property type="match status" value="1"/>
</dbReference>
<dbReference type="SUPFAM" id="SSF51604">
    <property type="entry name" value="Enolase C-terminal domain-like"/>
    <property type="match status" value="1"/>
</dbReference>
<dbReference type="InterPro" id="IPR013342">
    <property type="entry name" value="Mandelate_racemase_C"/>
</dbReference>
<dbReference type="InterPro" id="IPR029017">
    <property type="entry name" value="Enolase-like_N"/>
</dbReference>
<dbReference type="GO" id="GO:0016829">
    <property type="term" value="F:lyase activity"/>
    <property type="evidence" value="ECO:0007669"/>
    <property type="project" value="UniProtKB-KW"/>
</dbReference>
<evidence type="ECO:0000256" key="2">
    <source>
        <dbReference type="ARBA" id="ARBA00023239"/>
    </source>
</evidence>
<dbReference type="Pfam" id="PF16582">
    <property type="entry name" value="TPP_enzyme_M_2"/>
    <property type="match status" value="1"/>
</dbReference>
<dbReference type="EMBL" id="CACRZD030000014">
    <property type="protein sequence ID" value="CAA6670669.1"/>
    <property type="molecule type" value="Genomic_DNA"/>
</dbReference>
<evidence type="ECO:0000313" key="5">
    <source>
        <dbReference type="Proteomes" id="UP001189122"/>
    </source>
</evidence>
<dbReference type="PANTHER" id="PTHR42916">
    <property type="entry name" value="2-SUCCINYL-5-ENOLPYRUVYL-6-HYDROXY-3-CYCLOHEXENE-1-CARBOXYLATE SYNTHASE"/>
    <property type="match status" value="1"/>
</dbReference>
<proteinExistence type="inferred from homology"/>
<reference evidence="4 5" key="1">
    <citation type="submission" date="2019-12" db="EMBL/GenBank/DDBJ databases">
        <authorList>
            <person name="Scholz U."/>
            <person name="Mascher M."/>
            <person name="Fiebig A."/>
        </authorList>
    </citation>
    <scope>NUCLEOTIDE SEQUENCE</scope>
</reference>
<gene>
    <name evidence="4" type="ORF">SI7747_14017074</name>
</gene>
<dbReference type="Pfam" id="PF00561">
    <property type="entry name" value="Abhydrolase_1"/>
    <property type="match status" value="1"/>
</dbReference>
<dbReference type="InterPro" id="IPR011766">
    <property type="entry name" value="TPP_enzyme_TPP-bd"/>
</dbReference>
<name>A0A7I8JKM5_SPIIN</name>
<dbReference type="InterPro" id="IPR029061">
    <property type="entry name" value="THDP-binding"/>
</dbReference>
<dbReference type="GO" id="GO:0070204">
    <property type="term" value="F:2-succinyl-5-enolpyruvyl-6-hydroxy-3-cyclohexene-1-carboxylic-acid synthase activity"/>
    <property type="evidence" value="ECO:0007669"/>
    <property type="project" value="InterPro"/>
</dbReference>
<dbReference type="SMART" id="SM00922">
    <property type="entry name" value="MR_MLE"/>
    <property type="match status" value="1"/>
</dbReference>
<dbReference type="Proteomes" id="UP001189122">
    <property type="component" value="Unassembled WGS sequence"/>
</dbReference>
<sequence length="1393" mass="155331">MVSSVTAVSDLCNKSWYLSVHEQSSLIEMKDTNMVVHINGKFMENMAAEGHNFQMEQFQTRCHAYFRLSASVALATDVFEGHRRSSVSVSKCANINAVWASLLVEEFVRLGLTDQVVPLAISASAHQLTTCISCYDERSLAYHAVGYARGSLRPAVVITSSGTAVSNLLPAPLFLLGSFCFCHMFLEEPLSELFNVGIGYSFPTNLLLTADRPPELHDTGANQAINQVNHFGEFVKHSFSLPPPTDDIPARMVLTTIDSAVYIATHPAQGPVHINCPFREPLENYPREWTVKCLKGLDNWMSNHIPFSKYYNIQNFSVCGQINEVLRIVQDAERGILIIGALLLAKQLLWPVVTDILSGLRLRKLHGAFSDMDNLLFVDHLDHVLVSDSARIWWSQMLFYRYSKNCIIGSRITSKRISQWLAFHSPRSYILVDKHPYRHDHSHIVTHRIQSTVAEFAESLRNNYFPQKMSKWSRFLEMLNNTVAREISFQISAEYSLTEPHVAHGIAESLRDNAALFIGNSMAVRDTDMFARGWVGPSSSTLHQFLCDGLPLQGIRVAGNRGASGIDGLLSAAVGFAVGCNKRVLCMVGDVSFLHDTNGLAILNQRIQRRPMTILVINNHGGAIFSLLPLEETTDLDTLHKYFYTSHDISVKKLCEAHSVRHLHVQTKMELQLALSICQQSQRDSVIEVESTIKSNSTFHSILKWSAGQITNQALHVLSPVQDRVLDPVSLCKIEKMEYSMYRIQLALPLTSGPKNSEGNSLYKEGYILSLTLDDGSVGHGEVAPIGIHKENLEDVEEQLRFFVHVIEGSEINNLLPILRGSFSSCVRCGIEMAVLLALAKQRGSSFCDTVFGYADETDDVRMKRSGIQVCALVDCNGTPEEVSHVVSQMVAEGFTTIKLKVARRKDPLEDAAVVKEIRNRIGNWSYEEAVLFGSRVKHCSLQYIEEPVQFEEDIIKFCKETNLSVALDETIDNIKGDLLRRLEKFVHPGIVAVVIKPSVVGGFENAALIAQWAQQHEKMAVISSAFESSLSLASYVLFSYHLECQAAAISTARGNEPRSVTAHGLGTYRWLKEDLAAETISVSTHPNGNIMEASVEDAGRLLQRFKTDKRTIHRSYCGEQMKPYRWTLDDVNFSCSIKVQEVGIADNQVTVFLHGFLGAGDDWIPIMKALSASTRCISVDLPGHGESEIAWKVENGASSISVELVGDILHKLLSDATKKKVVLVGYSMGARIALYMATKYRDKQIEGTVLISGSPGIRDDAVRRTRLAQDDARARYLSSHGLECFLKTWYAGDLWSSLRDHPHFRKIVSNRQRQGDAQALAQALSGLSIGRQRPLWEELRTLQKPILLVFGEKDTNEKVHSETEDDLIINLLAQFIDRPLLAKLQCLKSTSS</sequence>
<dbReference type="EMBL" id="LR743601">
    <property type="protein sequence ID" value="CAA2631426.1"/>
    <property type="molecule type" value="Genomic_DNA"/>
</dbReference>
<protein>
    <recommendedName>
        <fullName evidence="3">Mandelate racemase/muconate lactonizing enzyme C-terminal domain-containing protein</fullName>
    </recommendedName>
</protein>
<dbReference type="SUPFAM" id="SSF53474">
    <property type="entry name" value="alpha/beta-Hydrolases"/>
    <property type="match status" value="1"/>
</dbReference>
<dbReference type="Gene3D" id="3.30.390.10">
    <property type="entry name" value="Enolase-like, N-terminal domain"/>
    <property type="match status" value="1"/>
</dbReference>
<dbReference type="PANTHER" id="PTHR42916:SF1">
    <property type="entry name" value="PROTEIN PHYLLO, CHLOROPLASTIC"/>
    <property type="match status" value="1"/>
</dbReference>
<dbReference type="InterPro" id="IPR029058">
    <property type="entry name" value="AB_hydrolase_fold"/>
</dbReference>
<dbReference type="Pfam" id="PF02775">
    <property type="entry name" value="TPP_enzyme_C"/>
    <property type="match status" value="1"/>
</dbReference>
<dbReference type="SUPFAM" id="SSF54826">
    <property type="entry name" value="Enolase N-terminal domain-like"/>
    <property type="match status" value="1"/>
</dbReference>
<dbReference type="HAMAP" id="MF_01659">
    <property type="entry name" value="MenD"/>
    <property type="match status" value="1"/>
</dbReference>
<dbReference type="InterPro" id="IPR036849">
    <property type="entry name" value="Enolase-like_C_sf"/>
</dbReference>
<dbReference type="InterPro" id="IPR032264">
    <property type="entry name" value="MenD_middle"/>
</dbReference>
<dbReference type="SUPFAM" id="SSF52518">
    <property type="entry name" value="Thiamin diphosphate-binding fold (THDP-binding)"/>
    <property type="match status" value="2"/>
</dbReference>
<keyword evidence="5" id="KW-1185">Reference proteome</keyword>
<dbReference type="Gene3D" id="3.40.50.970">
    <property type="match status" value="3"/>
</dbReference>
<keyword evidence="2" id="KW-0456">Lyase</keyword>
<dbReference type="CDD" id="cd07037">
    <property type="entry name" value="TPP_PYR_MenD"/>
    <property type="match status" value="1"/>
</dbReference>
<dbReference type="Gene3D" id="3.20.20.120">
    <property type="entry name" value="Enolase-like C-terminal domain"/>
    <property type="match status" value="1"/>
</dbReference>
<feature type="domain" description="Mandelate racemase/muconate lactonizing enzyme C-terminal" evidence="3">
    <location>
        <begin position="880"/>
        <end position="965"/>
    </location>
</feature>
<evidence type="ECO:0000259" key="3">
    <source>
        <dbReference type="SMART" id="SM00922"/>
    </source>
</evidence>
<organism evidence="4">
    <name type="scientific">Spirodela intermedia</name>
    <name type="common">Intermediate duckweed</name>
    <dbReference type="NCBI Taxonomy" id="51605"/>
    <lineage>
        <taxon>Eukaryota</taxon>
        <taxon>Viridiplantae</taxon>
        <taxon>Streptophyta</taxon>
        <taxon>Embryophyta</taxon>
        <taxon>Tracheophyta</taxon>
        <taxon>Spermatophyta</taxon>
        <taxon>Magnoliopsida</taxon>
        <taxon>Liliopsida</taxon>
        <taxon>Araceae</taxon>
        <taxon>Lemnoideae</taxon>
        <taxon>Spirodela</taxon>
    </lineage>
</organism>
<accession>A0A7I8JKM5</accession>
<dbReference type="InterPro" id="IPR029065">
    <property type="entry name" value="Enolase_C-like"/>
</dbReference>